<organism evidence="2 3">
    <name type="scientific">Litorihabitans aurantiacus</name>
    <dbReference type="NCBI Taxonomy" id="1930061"/>
    <lineage>
        <taxon>Bacteria</taxon>
        <taxon>Bacillati</taxon>
        <taxon>Actinomycetota</taxon>
        <taxon>Actinomycetes</taxon>
        <taxon>Micrococcales</taxon>
        <taxon>Beutenbergiaceae</taxon>
        <taxon>Litorihabitans</taxon>
    </lineage>
</organism>
<feature type="region of interest" description="Disordered" evidence="1">
    <location>
        <begin position="1"/>
        <end position="29"/>
    </location>
</feature>
<gene>
    <name evidence="2" type="ORF">GCM10025875_20910</name>
</gene>
<protein>
    <submittedName>
        <fullName evidence="2">Uncharacterized protein</fullName>
    </submittedName>
</protein>
<reference evidence="2" key="2">
    <citation type="submission" date="2023-02" db="EMBL/GenBank/DDBJ databases">
        <authorList>
            <person name="Sun Q."/>
            <person name="Mori K."/>
        </authorList>
    </citation>
    <scope>NUCLEOTIDE SEQUENCE</scope>
    <source>
        <strain evidence="2">NBRC 112290</strain>
    </source>
</reference>
<sequence length="78" mass="8984">MSTTDPDATRRPSAARTPDENGHRSGYWYPSDEVEPVEVLSLLRRYREAERAMRARTRDSMGMGETDLIALRFLLRAK</sequence>
<keyword evidence="3" id="KW-1185">Reference proteome</keyword>
<dbReference type="RefSeq" id="WP_348525560.1">
    <property type="nucleotide sequence ID" value="NZ_BSUM01000001.1"/>
</dbReference>
<dbReference type="Proteomes" id="UP001157161">
    <property type="component" value="Unassembled WGS sequence"/>
</dbReference>
<comment type="caution">
    <text evidence="2">The sequence shown here is derived from an EMBL/GenBank/DDBJ whole genome shotgun (WGS) entry which is preliminary data.</text>
</comment>
<reference evidence="2" key="1">
    <citation type="journal article" date="2014" name="Int. J. Syst. Evol. Microbiol.">
        <title>Complete genome sequence of Corynebacterium casei LMG S-19264T (=DSM 44701T), isolated from a smear-ripened cheese.</title>
        <authorList>
            <consortium name="US DOE Joint Genome Institute (JGI-PGF)"/>
            <person name="Walter F."/>
            <person name="Albersmeier A."/>
            <person name="Kalinowski J."/>
            <person name="Ruckert C."/>
        </authorList>
    </citation>
    <scope>NUCLEOTIDE SEQUENCE</scope>
    <source>
        <strain evidence="2">NBRC 112290</strain>
    </source>
</reference>
<dbReference type="EMBL" id="BSUM01000001">
    <property type="protein sequence ID" value="GMA32099.1"/>
    <property type="molecule type" value="Genomic_DNA"/>
</dbReference>
<proteinExistence type="predicted"/>
<evidence type="ECO:0000313" key="3">
    <source>
        <dbReference type="Proteomes" id="UP001157161"/>
    </source>
</evidence>
<evidence type="ECO:0000313" key="2">
    <source>
        <dbReference type="EMBL" id="GMA32099.1"/>
    </source>
</evidence>
<name>A0AA37XEZ3_9MICO</name>
<accession>A0AA37XEZ3</accession>
<dbReference type="AlphaFoldDB" id="A0AA37XEZ3"/>
<evidence type="ECO:0000256" key="1">
    <source>
        <dbReference type="SAM" id="MobiDB-lite"/>
    </source>
</evidence>